<evidence type="ECO:0000313" key="7">
    <source>
        <dbReference type="EMBL" id="RHE60206.1"/>
    </source>
</evidence>
<keyword evidence="3" id="KW-0732">Signal</keyword>
<evidence type="ECO:0000256" key="5">
    <source>
        <dbReference type="ARBA" id="ARBA00022807"/>
    </source>
</evidence>
<dbReference type="PRINTS" id="PR00797">
    <property type="entry name" value="STREPTOPAIN"/>
</dbReference>
<keyword evidence="5" id="KW-0788">Thiol protease</keyword>
<name>A0A414JPP8_BACUN</name>
<organism evidence="7 8">
    <name type="scientific">Bacteroides uniformis</name>
    <dbReference type="NCBI Taxonomy" id="820"/>
    <lineage>
        <taxon>Bacteria</taxon>
        <taxon>Pseudomonadati</taxon>
        <taxon>Bacteroidota</taxon>
        <taxon>Bacteroidia</taxon>
        <taxon>Bacteroidales</taxon>
        <taxon>Bacteroidaceae</taxon>
        <taxon>Bacteroides</taxon>
    </lineage>
</organism>
<evidence type="ECO:0000256" key="2">
    <source>
        <dbReference type="ARBA" id="ARBA00022670"/>
    </source>
</evidence>
<evidence type="ECO:0000259" key="6">
    <source>
        <dbReference type="Pfam" id="PF13734"/>
    </source>
</evidence>
<evidence type="ECO:0000256" key="1">
    <source>
        <dbReference type="ARBA" id="ARBA00009693"/>
    </source>
</evidence>
<accession>A0A414JPP8</accession>
<dbReference type="GO" id="GO:0008234">
    <property type="term" value="F:cysteine-type peptidase activity"/>
    <property type="evidence" value="ECO:0007669"/>
    <property type="project" value="UniProtKB-KW"/>
</dbReference>
<dbReference type="Gene3D" id="3.90.70.50">
    <property type="entry name" value="Peptidase C10, streptopain"/>
    <property type="match status" value="2"/>
</dbReference>
<evidence type="ECO:0000256" key="3">
    <source>
        <dbReference type="ARBA" id="ARBA00022729"/>
    </source>
</evidence>
<feature type="domain" description="Spi protease inhibitor" evidence="6">
    <location>
        <begin position="54"/>
        <end position="148"/>
    </location>
</feature>
<dbReference type="InterPro" id="IPR025896">
    <property type="entry name" value="Spi_Prtas-inh"/>
</dbReference>
<dbReference type="Pfam" id="PF01640">
    <property type="entry name" value="Peptidase_C10"/>
    <property type="match status" value="2"/>
</dbReference>
<dbReference type="PROSITE" id="PS51257">
    <property type="entry name" value="PROKAR_LIPOPROTEIN"/>
    <property type="match status" value="1"/>
</dbReference>
<dbReference type="GO" id="GO:0006508">
    <property type="term" value="P:proteolysis"/>
    <property type="evidence" value="ECO:0007669"/>
    <property type="project" value="UniProtKB-KW"/>
</dbReference>
<dbReference type="EMBL" id="QSKL01000005">
    <property type="protein sequence ID" value="RHE60206.1"/>
    <property type="molecule type" value="Genomic_DNA"/>
</dbReference>
<comment type="caution">
    <text evidence="7">The sequence shown here is derived from an EMBL/GenBank/DDBJ whole genome shotgun (WGS) entry which is preliminary data.</text>
</comment>
<sequence>MSCYKLKLIFMRTLTKLLWILLLGVVFSCQDNVIDAIDATIDEKNFDTKMYETSVSVEDARNVAELFTVKDAPRTRVSKSVKEIITIEGEVNKPSMYIINYDNEQGFLLVSATKNFQPILAYAERGSFNANNRMPDGLSDWLGDMKNVIEERDKMPIDSTFQYRAMWEEYIPAMKDKVYTRSNIAEFENYIADCCREWKKEGYGYIPFAGARDYLPESIYEQFRAVAEGMTYIEYDYNQHAYLRWKQKGYEEKMGNILSTTWTQESGFNVALPQISGQYPPAGCATIAMAQVMKYNEYPTFFNWNSMPNSYASSVTAAFIRDVADAINADYALDGTSASLSDVRNALVSKYGYSTTAQVVNHSAARTIGNLRKKQPVIMQGFTDDGKVGHAWVACGYHDIDHYTEYELLTMPEEFHPGGTFVFLISDSYTTDFDIRTYFYMNWGWGGSYNGMYLDTNLYLERSDGSFSWNRNRKDIVDIVPK</sequence>
<dbReference type="InterPro" id="IPR044934">
    <property type="entry name" value="Streptopain_sf"/>
</dbReference>
<reference evidence="7 8" key="1">
    <citation type="submission" date="2018-08" db="EMBL/GenBank/DDBJ databases">
        <title>A genome reference for cultivated species of the human gut microbiota.</title>
        <authorList>
            <person name="Zou Y."/>
            <person name="Xue W."/>
            <person name="Luo G."/>
        </authorList>
    </citation>
    <scope>NUCLEOTIDE SEQUENCE [LARGE SCALE GENOMIC DNA]</scope>
    <source>
        <strain evidence="7 8">AM27-46</strain>
    </source>
</reference>
<dbReference type="InterPro" id="IPR038765">
    <property type="entry name" value="Papain-like_cys_pep_sf"/>
</dbReference>
<dbReference type="SUPFAM" id="SSF54001">
    <property type="entry name" value="Cysteine proteinases"/>
    <property type="match status" value="1"/>
</dbReference>
<dbReference type="Pfam" id="PF13734">
    <property type="entry name" value="Inhibitor_I69"/>
    <property type="match status" value="1"/>
</dbReference>
<evidence type="ECO:0000313" key="8">
    <source>
        <dbReference type="Proteomes" id="UP000284640"/>
    </source>
</evidence>
<dbReference type="InterPro" id="IPR000200">
    <property type="entry name" value="Peptidase_C10"/>
</dbReference>
<gene>
    <name evidence="7" type="ORF">DW729_09220</name>
</gene>
<dbReference type="AlphaFoldDB" id="A0A414JPP8"/>
<evidence type="ECO:0000256" key="4">
    <source>
        <dbReference type="ARBA" id="ARBA00022801"/>
    </source>
</evidence>
<keyword evidence="4" id="KW-0378">Hydrolase</keyword>
<proteinExistence type="inferred from homology"/>
<protein>
    <recommendedName>
        <fullName evidence="6">Spi protease inhibitor domain-containing protein</fullName>
    </recommendedName>
</protein>
<keyword evidence="2" id="KW-0645">Protease</keyword>
<dbReference type="Proteomes" id="UP000284640">
    <property type="component" value="Unassembled WGS sequence"/>
</dbReference>
<comment type="similarity">
    <text evidence="1">Belongs to the peptidase C10 family.</text>
</comment>